<evidence type="ECO:0000313" key="2">
    <source>
        <dbReference type="EMBL" id="CDK30191.1"/>
    </source>
</evidence>
<dbReference type="SUPFAM" id="SSF48403">
    <property type="entry name" value="Ankyrin repeat"/>
    <property type="match status" value="1"/>
</dbReference>
<proteinExistence type="predicted"/>
<dbReference type="HOGENOM" id="CLU_000134_57_0_7"/>
<dbReference type="Gene3D" id="1.25.40.20">
    <property type="entry name" value="Ankyrin repeat-containing domain"/>
    <property type="match status" value="1"/>
</dbReference>
<dbReference type="PANTHER" id="PTHR22677:SF4">
    <property type="entry name" value="USHER SYNDROME TYPE-1G PROTEIN-LIKE PROTEIN"/>
    <property type="match status" value="1"/>
</dbReference>
<keyword evidence="3" id="KW-1185">Reference proteome</keyword>
<dbReference type="eggNOG" id="COG0666">
    <property type="taxonomic scope" value="Bacteria"/>
</dbReference>
<dbReference type="PROSITE" id="PS50088">
    <property type="entry name" value="ANK_REPEAT"/>
    <property type="match status" value="2"/>
</dbReference>
<dbReference type="InterPro" id="IPR036770">
    <property type="entry name" value="Ankyrin_rpt-contain_sf"/>
</dbReference>
<reference evidence="2 3" key="1">
    <citation type="journal article" date="2015" name="Biol. Direct">
        <title>Babela massiliensis, a representative of a widespread bacterial phylum with unusual adaptations to parasitism in amoebae.</title>
        <authorList>
            <person name="Pagnier I."/>
            <person name="Yutin N."/>
            <person name="Croce O."/>
            <person name="Makarova K.S."/>
            <person name="Wolf Y.I."/>
            <person name="Benamar S."/>
            <person name="Raoult D."/>
            <person name="Koonin E.V."/>
            <person name="La Scola B."/>
        </authorList>
    </citation>
    <scope>NUCLEOTIDE SEQUENCE [LARGE SCALE GENOMIC DNA]</scope>
    <source>
        <strain evidence="3">BABL1</strain>
    </source>
</reference>
<dbReference type="Proteomes" id="UP000018769">
    <property type="component" value="Chromosome I"/>
</dbReference>
<feature type="repeat" description="ANK" evidence="1">
    <location>
        <begin position="198"/>
        <end position="230"/>
    </location>
</feature>
<dbReference type="EMBL" id="HG793133">
    <property type="protein sequence ID" value="CDK30191.1"/>
    <property type="molecule type" value="Genomic_DNA"/>
</dbReference>
<dbReference type="AlphaFoldDB" id="V6DI35"/>
<dbReference type="RefSeq" id="WP_023791024.1">
    <property type="nucleotide sequence ID" value="NC_023003.1"/>
</dbReference>
<dbReference type="InterPro" id="IPR002110">
    <property type="entry name" value="Ankyrin_rpt"/>
</dbReference>
<protein>
    <submittedName>
        <fullName evidence="2">Ankyrin repeats containing protein</fullName>
    </submittedName>
</protein>
<accession>V6DI35</accession>
<evidence type="ECO:0000256" key="1">
    <source>
        <dbReference type="PROSITE-ProRule" id="PRU00023"/>
    </source>
</evidence>
<dbReference type="STRING" id="673862.BABL1_gene_885"/>
<dbReference type="Pfam" id="PF12796">
    <property type="entry name" value="Ank_2"/>
    <property type="match status" value="1"/>
</dbReference>
<name>V6DI35_9BACT</name>
<evidence type="ECO:0000313" key="3">
    <source>
        <dbReference type="Proteomes" id="UP000018769"/>
    </source>
</evidence>
<organism evidence="2 3">
    <name type="scientific">Candidatus Babela massiliensis</name>
    <dbReference type="NCBI Taxonomy" id="673862"/>
    <lineage>
        <taxon>Bacteria</taxon>
        <taxon>Candidatus Babelota</taxon>
        <taxon>Candidatus Babeliae</taxon>
        <taxon>Candidatus Babeliales</taxon>
        <taxon>Candidatus Babeliaceae</taxon>
        <taxon>Candidatus Babela</taxon>
    </lineage>
</organism>
<dbReference type="OrthoDB" id="671583at2"/>
<keyword evidence="1" id="KW-0040">ANK repeat</keyword>
<dbReference type="SMART" id="SM00248">
    <property type="entry name" value="ANK"/>
    <property type="match status" value="4"/>
</dbReference>
<sequence length="301" mass="34253">MKNKLKLLSYLILMNLSQNILSINKDVKTNLSKSANNIINIDTIKENMKNIIRKNIINNDFLHPLKSIDEYINSLLLTNKELYLSKSNLISKAKLIAKELLKASSLHWPEKKLTKEQLNQLLKNILEGHYTHQNEIKAAKLIILGANPNMTVHYSGPFSKKYIENLPILIMITKSGEFKNLLDLLMLYGANPNITNKYGITSLMMAAYQGKEDLVNKLLNYKANINAQSRSKRTALMWAAENDSNSDIVKLLLDKGAKITIKNKKNHTARDIARRLGNEQIVKLIDSKTEELNKKRINTSS</sequence>
<dbReference type="PROSITE" id="PS50297">
    <property type="entry name" value="ANK_REP_REGION"/>
    <property type="match status" value="2"/>
</dbReference>
<dbReference type="KEGG" id="dpb:BABL1_gene_885"/>
<dbReference type="InterPro" id="IPR039323">
    <property type="entry name" value="ANKRD_45/46/60"/>
</dbReference>
<gene>
    <name evidence="2" type="ORF">BABL1_gene_885</name>
</gene>
<feature type="repeat" description="ANK" evidence="1">
    <location>
        <begin position="231"/>
        <end position="264"/>
    </location>
</feature>
<dbReference type="PRINTS" id="PR01415">
    <property type="entry name" value="ANKYRIN"/>
</dbReference>
<dbReference type="PANTHER" id="PTHR22677">
    <property type="entry name" value="ANKYRIN REPEAT DOMAIN-CONTAINING PROTEIN 60"/>
    <property type="match status" value="1"/>
</dbReference>